<dbReference type="OrthoDB" id="2194683at2759"/>
<dbReference type="GO" id="GO:0003729">
    <property type="term" value="F:mRNA binding"/>
    <property type="evidence" value="ECO:0007669"/>
    <property type="project" value="TreeGrafter"/>
</dbReference>
<proteinExistence type="predicted"/>
<dbReference type="InterPro" id="IPR013979">
    <property type="entry name" value="TIF_beta_prop-like"/>
</dbReference>
<feature type="domain" description="Translation initiation factor beta propellor-like" evidence="5">
    <location>
        <begin position="38"/>
        <end position="129"/>
    </location>
</feature>
<keyword evidence="1" id="KW-0396">Initiation factor</keyword>
<dbReference type="InterPro" id="IPR011387">
    <property type="entry name" value="TIF2A"/>
</dbReference>
<organism evidence="6 7">
    <name type="scientific">Jatropha curcas</name>
    <name type="common">Barbados nut</name>
    <dbReference type="NCBI Taxonomy" id="180498"/>
    <lineage>
        <taxon>Eukaryota</taxon>
        <taxon>Viridiplantae</taxon>
        <taxon>Streptophyta</taxon>
        <taxon>Embryophyta</taxon>
        <taxon>Tracheophyta</taxon>
        <taxon>Spermatophyta</taxon>
        <taxon>Magnoliopsida</taxon>
        <taxon>eudicotyledons</taxon>
        <taxon>Gunneridae</taxon>
        <taxon>Pentapetalae</taxon>
        <taxon>rosids</taxon>
        <taxon>fabids</taxon>
        <taxon>Malpighiales</taxon>
        <taxon>Euphorbiaceae</taxon>
        <taxon>Crotonoideae</taxon>
        <taxon>Jatropheae</taxon>
        <taxon>Jatropha</taxon>
    </lineage>
</organism>
<sequence>MYFAQMQFNRSSAKNLYCWMQVITVGLEINISGSFTVVPASATLFDKNCSPLLELGTGPYNTVGWNRKGTFLCLAGFGNLRGDMAFWDYANIKQLGTTTTECSVTTEWPPDGQYFMTATTAPRLQVDNGDADHWFLFKQFYACPAMLGHCLMRITTKQCLLHSFVG</sequence>
<protein>
    <recommendedName>
        <fullName evidence="5">Translation initiation factor beta propellor-like domain-containing protein</fullName>
    </recommendedName>
</protein>
<dbReference type="Pfam" id="PF08662">
    <property type="entry name" value="eIF2A"/>
    <property type="match status" value="1"/>
</dbReference>
<evidence type="ECO:0000313" key="6">
    <source>
        <dbReference type="EMBL" id="KDP44248.1"/>
    </source>
</evidence>
<evidence type="ECO:0000256" key="4">
    <source>
        <dbReference type="ARBA" id="ARBA00022917"/>
    </source>
</evidence>
<dbReference type="InterPro" id="IPR036322">
    <property type="entry name" value="WD40_repeat_dom_sf"/>
</dbReference>
<reference evidence="6 7" key="1">
    <citation type="journal article" date="2014" name="PLoS ONE">
        <title>Global Analysis of Gene Expression Profiles in Physic Nut (Jatropha curcas L.) Seedlings Exposed to Salt Stress.</title>
        <authorList>
            <person name="Zhang L."/>
            <person name="Zhang C."/>
            <person name="Wu P."/>
            <person name="Chen Y."/>
            <person name="Li M."/>
            <person name="Jiang H."/>
            <person name="Wu G."/>
        </authorList>
    </citation>
    <scope>NUCLEOTIDE SEQUENCE [LARGE SCALE GENOMIC DNA]</scope>
    <source>
        <strain evidence="7">cv. GZQX0401</strain>
        <tissue evidence="6">Young leaves</tissue>
    </source>
</reference>
<evidence type="ECO:0000259" key="5">
    <source>
        <dbReference type="Pfam" id="PF08662"/>
    </source>
</evidence>
<dbReference type="Proteomes" id="UP000027138">
    <property type="component" value="Unassembled WGS sequence"/>
</dbReference>
<dbReference type="SUPFAM" id="SSF50978">
    <property type="entry name" value="WD40 repeat-like"/>
    <property type="match status" value="1"/>
</dbReference>
<accession>A0A067LAN0</accession>
<dbReference type="PANTHER" id="PTHR13227">
    <property type="entry name" value="EUKARYOTIC TRANSLATION INITIATION FACTOR 2A"/>
    <property type="match status" value="1"/>
</dbReference>
<keyword evidence="3" id="KW-0677">Repeat</keyword>
<dbReference type="GO" id="GO:0003743">
    <property type="term" value="F:translation initiation factor activity"/>
    <property type="evidence" value="ECO:0007669"/>
    <property type="project" value="UniProtKB-KW"/>
</dbReference>
<dbReference type="EMBL" id="KK914256">
    <property type="protein sequence ID" value="KDP44248.1"/>
    <property type="molecule type" value="Genomic_DNA"/>
</dbReference>
<dbReference type="GO" id="GO:0043022">
    <property type="term" value="F:ribosome binding"/>
    <property type="evidence" value="ECO:0007669"/>
    <property type="project" value="TreeGrafter"/>
</dbReference>
<keyword evidence="7" id="KW-1185">Reference proteome</keyword>
<dbReference type="STRING" id="180498.A0A067LAN0"/>
<gene>
    <name evidence="6" type="ORF">JCGZ_05715</name>
</gene>
<name>A0A067LAN0_JATCU</name>
<dbReference type="PANTHER" id="PTHR13227:SF0">
    <property type="entry name" value="EUKARYOTIC TRANSLATION INITIATION FACTOR 2A"/>
    <property type="match status" value="1"/>
</dbReference>
<dbReference type="GO" id="GO:0000049">
    <property type="term" value="F:tRNA binding"/>
    <property type="evidence" value="ECO:0007669"/>
    <property type="project" value="TreeGrafter"/>
</dbReference>
<evidence type="ECO:0000256" key="2">
    <source>
        <dbReference type="ARBA" id="ARBA00022574"/>
    </source>
</evidence>
<evidence type="ECO:0000313" key="7">
    <source>
        <dbReference type="Proteomes" id="UP000027138"/>
    </source>
</evidence>
<dbReference type="GO" id="GO:0022627">
    <property type="term" value="C:cytosolic small ribosomal subunit"/>
    <property type="evidence" value="ECO:0007669"/>
    <property type="project" value="TreeGrafter"/>
</dbReference>
<keyword evidence="2" id="KW-0853">WD repeat</keyword>
<evidence type="ECO:0000256" key="1">
    <source>
        <dbReference type="ARBA" id="ARBA00022540"/>
    </source>
</evidence>
<evidence type="ECO:0000256" key="3">
    <source>
        <dbReference type="ARBA" id="ARBA00022737"/>
    </source>
</evidence>
<keyword evidence="4" id="KW-0648">Protein biosynthesis</keyword>
<dbReference type="AlphaFoldDB" id="A0A067LAN0"/>